<dbReference type="InterPro" id="IPR006976">
    <property type="entry name" value="VanZ-like"/>
</dbReference>
<organism evidence="3 4">
    <name type="scientific">Tautonia plasticadhaerens</name>
    <dbReference type="NCBI Taxonomy" id="2527974"/>
    <lineage>
        <taxon>Bacteria</taxon>
        <taxon>Pseudomonadati</taxon>
        <taxon>Planctomycetota</taxon>
        <taxon>Planctomycetia</taxon>
        <taxon>Isosphaerales</taxon>
        <taxon>Isosphaeraceae</taxon>
        <taxon>Tautonia</taxon>
    </lineage>
</organism>
<dbReference type="PANTHER" id="PTHR28008:SF1">
    <property type="entry name" value="DOMAIN PROTEIN, PUTATIVE (AFU_ORTHOLOGUE AFUA_3G10980)-RELATED"/>
    <property type="match status" value="1"/>
</dbReference>
<proteinExistence type="predicted"/>
<sequence>MSPGPGHPSYPVPRPRPLPVRRRGPHPLTVLAALCGLFIVYGTTIPFEPVAEPIPLAEGWRRAVDAAPRRSSRTDRAANVLLFMPLGAMIAARLGRAGAGPIGSVLAASAVGAALSAGVETLQINLQMRVTSVSDLMNNTIGSAIGGGLGWLAGRWAWPWFWPALKRGAATHPLASLAIVATVGWGVIELAPFVPSADVGDLKSAVKSARPIPFGPSVDGRRPAPDPWAWAVEALSWSLLGGLVALAVRERGGRGVELVAETIVLTAGFRAAVELVQLGFPGHVTDATSVVLTSAGATASALAVAIRPRLPARSWIGPGLAVWAAAVLIDGASPFDAFGRPRSLDPRMAFPFYSYFWSPPTSALATAAEKVASMVPLGFLLAARSRRWTPAASALSGWAAGASIEAIQLFNASRTPDMTDAFLAALGAWLGGRALRSWESAGASPSSPTT</sequence>
<dbReference type="AlphaFoldDB" id="A0A518H340"/>
<dbReference type="OrthoDB" id="283584at2"/>
<accession>A0A518H340</accession>
<dbReference type="Proteomes" id="UP000317835">
    <property type="component" value="Chromosome"/>
</dbReference>
<dbReference type="PANTHER" id="PTHR28008">
    <property type="entry name" value="DOMAIN PROTEIN, PUTATIVE (AFU_ORTHOLOGUE AFUA_3G10980)-RELATED"/>
    <property type="match status" value="1"/>
</dbReference>
<dbReference type="KEGG" id="tpla:ElP_31640"/>
<evidence type="ECO:0000313" key="3">
    <source>
        <dbReference type="EMBL" id="QDV35261.1"/>
    </source>
</evidence>
<keyword evidence="4" id="KW-1185">Reference proteome</keyword>
<dbReference type="EMBL" id="CP036426">
    <property type="protein sequence ID" value="QDV35261.1"/>
    <property type="molecule type" value="Genomic_DNA"/>
</dbReference>
<reference evidence="3 4" key="1">
    <citation type="submission" date="2019-02" db="EMBL/GenBank/DDBJ databases">
        <title>Deep-cultivation of Planctomycetes and their phenomic and genomic characterization uncovers novel biology.</title>
        <authorList>
            <person name="Wiegand S."/>
            <person name="Jogler M."/>
            <person name="Boedeker C."/>
            <person name="Pinto D."/>
            <person name="Vollmers J."/>
            <person name="Rivas-Marin E."/>
            <person name="Kohn T."/>
            <person name="Peeters S.H."/>
            <person name="Heuer A."/>
            <person name="Rast P."/>
            <person name="Oberbeckmann S."/>
            <person name="Bunk B."/>
            <person name="Jeske O."/>
            <person name="Meyerdierks A."/>
            <person name="Storesund J.E."/>
            <person name="Kallscheuer N."/>
            <person name="Luecker S."/>
            <person name="Lage O.M."/>
            <person name="Pohl T."/>
            <person name="Merkel B.J."/>
            <person name="Hornburger P."/>
            <person name="Mueller R.-W."/>
            <person name="Bruemmer F."/>
            <person name="Labrenz M."/>
            <person name="Spormann A.M."/>
            <person name="Op den Camp H."/>
            <person name="Overmann J."/>
            <person name="Amann R."/>
            <person name="Jetten M.S.M."/>
            <person name="Mascher T."/>
            <person name="Medema M.H."/>
            <person name="Devos D.P."/>
            <person name="Kaster A.-K."/>
            <person name="Ovreas L."/>
            <person name="Rohde M."/>
            <person name="Galperin M.Y."/>
            <person name="Jogler C."/>
        </authorList>
    </citation>
    <scope>NUCLEOTIDE SEQUENCE [LARGE SCALE GENOMIC DNA]</scope>
    <source>
        <strain evidence="3 4">ElP</strain>
    </source>
</reference>
<feature type="domain" description="VanZ-like" evidence="2">
    <location>
        <begin position="70"/>
        <end position="151"/>
    </location>
</feature>
<evidence type="ECO:0000259" key="2">
    <source>
        <dbReference type="Pfam" id="PF04892"/>
    </source>
</evidence>
<dbReference type="Pfam" id="PF04892">
    <property type="entry name" value="VanZ"/>
    <property type="match status" value="2"/>
</dbReference>
<evidence type="ECO:0000256" key="1">
    <source>
        <dbReference type="SAM" id="MobiDB-lite"/>
    </source>
</evidence>
<name>A0A518H340_9BACT</name>
<feature type="domain" description="VanZ-like" evidence="2">
    <location>
        <begin position="361"/>
        <end position="431"/>
    </location>
</feature>
<feature type="region of interest" description="Disordered" evidence="1">
    <location>
        <begin position="1"/>
        <end position="21"/>
    </location>
</feature>
<feature type="compositionally biased region" description="Pro residues" evidence="1">
    <location>
        <begin position="1"/>
        <end position="18"/>
    </location>
</feature>
<evidence type="ECO:0000313" key="4">
    <source>
        <dbReference type="Proteomes" id="UP000317835"/>
    </source>
</evidence>
<protein>
    <submittedName>
        <fullName evidence="3">VanZ like family protein</fullName>
    </submittedName>
</protein>
<gene>
    <name evidence="3" type="ORF">ElP_31640</name>
</gene>